<dbReference type="Pfam" id="PF12296">
    <property type="entry name" value="HsbA"/>
    <property type="match status" value="1"/>
</dbReference>
<dbReference type="Gene3D" id="1.20.1280.140">
    <property type="match status" value="1"/>
</dbReference>
<dbReference type="Proteomes" id="UP000800094">
    <property type="component" value="Unassembled WGS sequence"/>
</dbReference>
<sequence length="191" mass="20320">MRFSTLALTLLPLTFALPTKESHQVSDLKRRATDQSAQVLEQITALNSSVAQLTTAVNNFDGTLLGLLPQSLAVITAETKLDATILKTTAITKQSSSFTQSESQAILGALAGTITPIQDSLTALKNKYPLFKKTLEAPIVLLDLKVLKAHTDDLIAALGEKFDADTAGYLGLGQSVIDQAFDDAIAVYQGS</sequence>
<evidence type="ECO:0000256" key="1">
    <source>
        <dbReference type="SAM" id="SignalP"/>
    </source>
</evidence>
<dbReference type="RefSeq" id="XP_033679897.1">
    <property type="nucleotide sequence ID" value="XM_033835840.1"/>
</dbReference>
<keyword evidence="3" id="KW-1185">Reference proteome</keyword>
<dbReference type="GeneID" id="54589170"/>
<evidence type="ECO:0008006" key="4">
    <source>
        <dbReference type="Google" id="ProtNLM"/>
    </source>
</evidence>
<proteinExistence type="predicted"/>
<gene>
    <name evidence="2" type="ORF">BU26DRAFT_608393</name>
</gene>
<name>A0A6A6I5Q0_9PLEO</name>
<dbReference type="OrthoDB" id="2422134at2759"/>
<feature type="chain" id="PRO_5025430164" description="Hydrophobic surface binding protein A-domain-containing protein" evidence="1">
    <location>
        <begin position="17"/>
        <end position="191"/>
    </location>
</feature>
<protein>
    <recommendedName>
        <fullName evidence="4">Hydrophobic surface binding protein A-domain-containing protein</fullName>
    </recommendedName>
</protein>
<feature type="signal peptide" evidence="1">
    <location>
        <begin position="1"/>
        <end position="16"/>
    </location>
</feature>
<dbReference type="EMBL" id="ML987202">
    <property type="protein sequence ID" value="KAF2244893.1"/>
    <property type="molecule type" value="Genomic_DNA"/>
</dbReference>
<dbReference type="PANTHER" id="PTHR38123:SF1">
    <property type="entry name" value="HYDROPHOBIC SURFACE BINDING PROTEIN"/>
    <property type="match status" value="1"/>
</dbReference>
<accession>A0A6A6I5Q0</accession>
<dbReference type="AlphaFoldDB" id="A0A6A6I5Q0"/>
<organism evidence="2 3">
    <name type="scientific">Trematosphaeria pertusa</name>
    <dbReference type="NCBI Taxonomy" id="390896"/>
    <lineage>
        <taxon>Eukaryota</taxon>
        <taxon>Fungi</taxon>
        <taxon>Dikarya</taxon>
        <taxon>Ascomycota</taxon>
        <taxon>Pezizomycotina</taxon>
        <taxon>Dothideomycetes</taxon>
        <taxon>Pleosporomycetidae</taxon>
        <taxon>Pleosporales</taxon>
        <taxon>Massarineae</taxon>
        <taxon>Trematosphaeriaceae</taxon>
        <taxon>Trematosphaeria</taxon>
    </lineage>
</organism>
<dbReference type="InterPro" id="IPR021054">
    <property type="entry name" value="Cell_wall_mannoprotein_1"/>
</dbReference>
<dbReference type="GO" id="GO:0005576">
    <property type="term" value="C:extracellular region"/>
    <property type="evidence" value="ECO:0007669"/>
    <property type="project" value="TreeGrafter"/>
</dbReference>
<reference evidence="2" key="1">
    <citation type="journal article" date="2020" name="Stud. Mycol.">
        <title>101 Dothideomycetes genomes: a test case for predicting lifestyles and emergence of pathogens.</title>
        <authorList>
            <person name="Haridas S."/>
            <person name="Albert R."/>
            <person name="Binder M."/>
            <person name="Bloem J."/>
            <person name="Labutti K."/>
            <person name="Salamov A."/>
            <person name="Andreopoulos B."/>
            <person name="Baker S."/>
            <person name="Barry K."/>
            <person name="Bills G."/>
            <person name="Bluhm B."/>
            <person name="Cannon C."/>
            <person name="Castanera R."/>
            <person name="Culley D."/>
            <person name="Daum C."/>
            <person name="Ezra D."/>
            <person name="Gonzalez J."/>
            <person name="Henrissat B."/>
            <person name="Kuo A."/>
            <person name="Liang C."/>
            <person name="Lipzen A."/>
            <person name="Lutzoni F."/>
            <person name="Magnuson J."/>
            <person name="Mondo S."/>
            <person name="Nolan M."/>
            <person name="Ohm R."/>
            <person name="Pangilinan J."/>
            <person name="Park H.-J."/>
            <person name="Ramirez L."/>
            <person name="Alfaro M."/>
            <person name="Sun H."/>
            <person name="Tritt A."/>
            <person name="Yoshinaga Y."/>
            <person name="Zwiers L.-H."/>
            <person name="Turgeon B."/>
            <person name="Goodwin S."/>
            <person name="Spatafora J."/>
            <person name="Crous P."/>
            <person name="Grigoriev I."/>
        </authorList>
    </citation>
    <scope>NUCLEOTIDE SEQUENCE</scope>
    <source>
        <strain evidence="2">CBS 122368</strain>
    </source>
</reference>
<evidence type="ECO:0000313" key="2">
    <source>
        <dbReference type="EMBL" id="KAF2244893.1"/>
    </source>
</evidence>
<dbReference type="PANTHER" id="PTHR38123">
    <property type="entry name" value="CELL WALL SERINE-THREONINE-RICH GALACTOMANNOPROTEIN MP1 (AFU_ORTHOLOGUE AFUA_4G03240)"/>
    <property type="match status" value="1"/>
</dbReference>
<keyword evidence="1" id="KW-0732">Signal</keyword>
<evidence type="ECO:0000313" key="3">
    <source>
        <dbReference type="Proteomes" id="UP000800094"/>
    </source>
</evidence>